<dbReference type="Proteomes" id="UP001430356">
    <property type="component" value="Unassembled WGS sequence"/>
</dbReference>
<evidence type="ECO:0000256" key="6">
    <source>
        <dbReference type="ARBA" id="ARBA00023136"/>
    </source>
</evidence>
<dbReference type="PANTHER" id="PTHR31585:SF51">
    <property type="entry name" value="TRANSPORTER, PUTATIVE-RELATED"/>
    <property type="match status" value="1"/>
</dbReference>
<feature type="transmembrane region" description="Helical" evidence="8">
    <location>
        <begin position="486"/>
        <end position="507"/>
    </location>
</feature>
<dbReference type="Pfam" id="PF03092">
    <property type="entry name" value="BT1"/>
    <property type="match status" value="1"/>
</dbReference>
<evidence type="ECO:0000256" key="1">
    <source>
        <dbReference type="ARBA" id="ARBA00004141"/>
    </source>
</evidence>
<dbReference type="InterPro" id="IPR039309">
    <property type="entry name" value="BT1"/>
</dbReference>
<protein>
    <submittedName>
        <fullName evidence="9">Pteridine transporter</fullName>
    </submittedName>
</protein>
<keyword evidence="3" id="KW-0813">Transport</keyword>
<comment type="similarity">
    <text evidence="2">Belongs to the major facilitator superfamily. Folate-biopterin transporter (TC 2.A.71) family.</text>
</comment>
<feature type="transmembrane region" description="Helical" evidence="8">
    <location>
        <begin position="213"/>
        <end position="234"/>
    </location>
</feature>
<feature type="transmembrane region" description="Helical" evidence="8">
    <location>
        <begin position="514"/>
        <end position="534"/>
    </location>
</feature>
<feature type="transmembrane region" description="Helical" evidence="8">
    <location>
        <begin position="246"/>
        <end position="267"/>
    </location>
</feature>
<keyword evidence="5 8" id="KW-1133">Transmembrane helix</keyword>
<feature type="transmembrane region" description="Helical" evidence="8">
    <location>
        <begin position="151"/>
        <end position="170"/>
    </location>
</feature>
<feature type="transmembrane region" description="Helical" evidence="8">
    <location>
        <begin position="182"/>
        <end position="201"/>
    </location>
</feature>
<dbReference type="NCBIfam" id="TIGR00788">
    <property type="entry name" value="fbt"/>
    <property type="match status" value="1"/>
</dbReference>
<dbReference type="SUPFAM" id="SSF103473">
    <property type="entry name" value="MFS general substrate transporter"/>
    <property type="match status" value="1"/>
</dbReference>
<dbReference type="GO" id="GO:0016020">
    <property type="term" value="C:membrane"/>
    <property type="evidence" value="ECO:0007669"/>
    <property type="project" value="UniProtKB-SubCell"/>
</dbReference>
<keyword evidence="4 8" id="KW-0812">Transmembrane</keyword>
<evidence type="ECO:0000256" key="5">
    <source>
        <dbReference type="ARBA" id="ARBA00022989"/>
    </source>
</evidence>
<comment type="caution">
    <text evidence="9">The sequence shown here is derived from an EMBL/GenBank/DDBJ whole genome shotgun (WGS) entry which is preliminary data.</text>
</comment>
<feature type="region of interest" description="Disordered" evidence="7">
    <location>
        <begin position="669"/>
        <end position="693"/>
    </location>
</feature>
<evidence type="ECO:0000256" key="2">
    <source>
        <dbReference type="ARBA" id="ARBA00007015"/>
    </source>
</evidence>
<feature type="transmembrane region" description="Helical" evidence="8">
    <location>
        <begin position="392"/>
        <end position="412"/>
    </location>
</feature>
<feature type="transmembrane region" description="Helical" evidence="8">
    <location>
        <begin position="447"/>
        <end position="466"/>
    </location>
</feature>
<dbReference type="PANTHER" id="PTHR31585">
    <property type="entry name" value="FOLATE-BIOPTERIN TRANSPORTER 1, CHLOROPLASTIC"/>
    <property type="match status" value="1"/>
</dbReference>
<dbReference type="AlphaFoldDB" id="A0AAW0F6N4"/>
<evidence type="ECO:0000256" key="4">
    <source>
        <dbReference type="ARBA" id="ARBA00022692"/>
    </source>
</evidence>
<feature type="compositionally biased region" description="Basic and acidic residues" evidence="7">
    <location>
        <begin position="1"/>
        <end position="16"/>
    </location>
</feature>
<feature type="compositionally biased region" description="Low complexity" evidence="7">
    <location>
        <begin position="345"/>
        <end position="355"/>
    </location>
</feature>
<organism evidence="9 10">
    <name type="scientific">Novymonas esmeraldas</name>
    <dbReference type="NCBI Taxonomy" id="1808958"/>
    <lineage>
        <taxon>Eukaryota</taxon>
        <taxon>Discoba</taxon>
        <taxon>Euglenozoa</taxon>
        <taxon>Kinetoplastea</taxon>
        <taxon>Metakinetoplastina</taxon>
        <taxon>Trypanosomatida</taxon>
        <taxon>Trypanosomatidae</taxon>
        <taxon>Novymonas</taxon>
    </lineage>
</organism>
<proteinExistence type="inferred from homology"/>
<gene>
    <name evidence="9" type="ORF">NESM_000164100</name>
</gene>
<feature type="transmembrane region" description="Helical" evidence="8">
    <location>
        <begin position="623"/>
        <end position="643"/>
    </location>
</feature>
<keyword evidence="10" id="KW-1185">Reference proteome</keyword>
<evidence type="ECO:0000256" key="8">
    <source>
        <dbReference type="SAM" id="Phobius"/>
    </source>
</evidence>
<name>A0AAW0F6N4_9TRYP</name>
<dbReference type="InterPro" id="IPR036259">
    <property type="entry name" value="MFS_trans_sf"/>
</dbReference>
<comment type="subcellular location">
    <subcellularLocation>
        <location evidence="1">Membrane</location>
        <topology evidence="1">Multi-pass membrane protein</topology>
    </subcellularLocation>
</comment>
<feature type="compositionally biased region" description="Low complexity" evidence="7">
    <location>
        <begin position="24"/>
        <end position="33"/>
    </location>
</feature>
<feature type="region of interest" description="Disordered" evidence="7">
    <location>
        <begin position="337"/>
        <end position="361"/>
    </location>
</feature>
<reference evidence="9 10" key="1">
    <citation type="journal article" date="2021" name="MBio">
        <title>A New Model Trypanosomatid, Novymonas esmeraldas: Genomic Perception of Its 'Candidatus Pandoraea novymonadis' Endosymbiont.</title>
        <authorList>
            <person name="Zakharova A."/>
            <person name="Saura A."/>
            <person name="Butenko A."/>
            <person name="Podesvova L."/>
            <person name="Warmusova S."/>
            <person name="Kostygov A.Y."/>
            <person name="Nenarokova A."/>
            <person name="Lukes J."/>
            <person name="Opperdoes F.R."/>
            <person name="Yurchenko V."/>
        </authorList>
    </citation>
    <scope>NUCLEOTIDE SEQUENCE [LARGE SCALE GENOMIC DNA]</scope>
    <source>
        <strain evidence="9 10">E262AT.01</strain>
    </source>
</reference>
<dbReference type="InterPro" id="IPR004324">
    <property type="entry name" value="FBT"/>
</dbReference>
<sequence>MPATREMDSVGDRGDRGAGSNPSTDRAAARDGTAVAAGTGPCQAADDYIHPDTAALFARLPFTRHIPMISEAMVGFGPLPVLAIGVCYFTSQGVSTSLLRSSNYAMLAGRFGADTIRYQRLGALGNIAYSLNPLTAMISDTFAFGGYTKRWYVLIFSLLATVFALAYGLLPAKESSINKGAAFMFLAVFSHSSIDALLEGFYTRKRSQCPKCFPGYTAFVWASSMAGSLVANAINGPVSDMGKPQINMIVSGATQGAVCIVVLLNLLQELPNRREREEDAYALFKEELALQLGEDSDEDEAAGKPAPRDAVNAAVDGERSALAHLPDYEGCAAEEFDNGDKEKGASQGSGSFGQSEQERRRAEGFVFRNPPRRWCGGLIEYNAEVMRKNWRIFIFSCVMAAGCLAMAMGAMFADTLGLLLILVIVATVCSATSFWALPLVIAKVNMFVFLSLALTVSVSSPVYTFYVAPPLCNPGGPNFSYTLYSTVGPIVGSIAGILGLGIFNALFRRQRYRFAMVVTTLINIFANVFDIIIVKRWNMAIGIPDTAMFLFGSQVLEQFSTLLLWMPTVLLISQMCPRGSETMVFAALMGFRSLGRSTSSQIGSIVLEYGWVMDQCDFSDLPMVQFVCCILCPLLIIPLVFLVPNARVCDDINVDGEIVRKEAAERMVHAASDEPAPAHSTDSDAKTGAAARS</sequence>
<accession>A0AAW0F6N4</accession>
<feature type="region of interest" description="Disordered" evidence="7">
    <location>
        <begin position="1"/>
        <end position="33"/>
    </location>
</feature>
<evidence type="ECO:0000313" key="9">
    <source>
        <dbReference type="EMBL" id="KAK7201041.1"/>
    </source>
</evidence>
<evidence type="ECO:0000256" key="3">
    <source>
        <dbReference type="ARBA" id="ARBA00022448"/>
    </source>
</evidence>
<evidence type="ECO:0000313" key="10">
    <source>
        <dbReference type="Proteomes" id="UP001430356"/>
    </source>
</evidence>
<dbReference type="EMBL" id="JAECZO010000011">
    <property type="protein sequence ID" value="KAK7201041.1"/>
    <property type="molecule type" value="Genomic_DNA"/>
</dbReference>
<feature type="transmembrane region" description="Helical" evidence="8">
    <location>
        <begin position="418"/>
        <end position="440"/>
    </location>
</feature>
<evidence type="ECO:0000256" key="7">
    <source>
        <dbReference type="SAM" id="MobiDB-lite"/>
    </source>
</evidence>
<keyword evidence="6 8" id="KW-0472">Membrane</keyword>